<gene>
    <name evidence="1" type="ORF">H310_14092</name>
</gene>
<dbReference type="RefSeq" id="XP_008880063.1">
    <property type="nucleotide sequence ID" value="XM_008881841.1"/>
</dbReference>
<name>A0A024TCA0_9STRA</name>
<accession>A0A024TCA0</accession>
<reference evidence="1" key="1">
    <citation type="submission" date="2013-12" db="EMBL/GenBank/DDBJ databases">
        <title>The Genome Sequence of Aphanomyces invadans NJM9701.</title>
        <authorList>
            <consortium name="The Broad Institute Genomics Platform"/>
            <person name="Russ C."/>
            <person name="Tyler B."/>
            <person name="van West P."/>
            <person name="Dieguez-Uribeondo J."/>
            <person name="Young S.K."/>
            <person name="Zeng Q."/>
            <person name="Gargeya S."/>
            <person name="Fitzgerald M."/>
            <person name="Abouelleil A."/>
            <person name="Alvarado L."/>
            <person name="Chapman S.B."/>
            <person name="Gainer-Dewar J."/>
            <person name="Goldberg J."/>
            <person name="Griggs A."/>
            <person name="Gujja S."/>
            <person name="Hansen M."/>
            <person name="Howarth C."/>
            <person name="Imamovic A."/>
            <person name="Ireland A."/>
            <person name="Larimer J."/>
            <person name="McCowan C."/>
            <person name="Murphy C."/>
            <person name="Pearson M."/>
            <person name="Poon T.W."/>
            <person name="Priest M."/>
            <person name="Roberts A."/>
            <person name="Saif S."/>
            <person name="Shea T."/>
            <person name="Sykes S."/>
            <person name="Wortman J."/>
            <person name="Nusbaum C."/>
            <person name="Birren B."/>
        </authorList>
    </citation>
    <scope>NUCLEOTIDE SEQUENCE [LARGE SCALE GENOMIC DNA]</scope>
    <source>
        <strain evidence="1">NJM9701</strain>
    </source>
</reference>
<dbReference type="VEuPathDB" id="FungiDB:H310_14092"/>
<dbReference type="EMBL" id="KI914012">
    <property type="protein sequence ID" value="ETV91226.1"/>
    <property type="molecule type" value="Genomic_DNA"/>
</dbReference>
<evidence type="ECO:0000313" key="1">
    <source>
        <dbReference type="EMBL" id="ETV91226.1"/>
    </source>
</evidence>
<sequence>MGASPAHDDADTERRLYFRMKQREHRMKNRSKRSKMMQRVHELEETLRRAKMNVLSRQRATTSQVRGDLLLPWHVIADVMKAELDVSEACQVILRNRIDVSVALIQDMQRFTTLHDTFRQPSWRHVTLFANPESRRLGKRWITEHMYRNKRAMFQQFSFPPLQSNERVQEYDLVYTANECYFLIQRSHLTFDVPMEALRQMNHRHLCSLLLLAGSSHMDHAIDETDMRFQVTPLGECINLVLGEFLDADQCTHVIQQIEEDELRPTLHRQRNRSTWIEMTRIAPRHTKVRALSIISQSRRKVGGYVSLDEEAGHLGLNTTKAPVTDAAFRTQLLARTSRNSSPVIQDIPTILANIVAELPESTE</sequence>
<dbReference type="OrthoDB" id="61579at2759"/>
<dbReference type="GeneID" id="20091142"/>
<protein>
    <submittedName>
        <fullName evidence="1">Uncharacterized protein</fullName>
    </submittedName>
</protein>
<dbReference type="AlphaFoldDB" id="A0A024TCA0"/>
<proteinExistence type="predicted"/>
<organism evidence="1">
    <name type="scientific">Aphanomyces invadans</name>
    <dbReference type="NCBI Taxonomy" id="157072"/>
    <lineage>
        <taxon>Eukaryota</taxon>
        <taxon>Sar</taxon>
        <taxon>Stramenopiles</taxon>
        <taxon>Oomycota</taxon>
        <taxon>Saprolegniomycetes</taxon>
        <taxon>Saprolegniales</taxon>
        <taxon>Verrucalvaceae</taxon>
        <taxon>Aphanomyces</taxon>
    </lineage>
</organism>